<dbReference type="InterPro" id="IPR005561">
    <property type="entry name" value="ANTAR"/>
</dbReference>
<keyword evidence="3" id="KW-0805">Transcription regulation</keyword>
<evidence type="ECO:0000313" key="7">
    <source>
        <dbReference type="EMBL" id="ALG06988.1"/>
    </source>
</evidence>
<dbReference type="InterPro" id="IPR029016">
    <property type="entry name" value="GAF-like_dom_sf"/>
</dbReference>
<feature type="region of interest" description="Disordered" evidence="5">
    <location>
        <begin position="247"/>
        <end position="272"/>
    </location>
</feature>
<reference evidence="7 8" key="1">
    <citation type="submission" date="2015-07" db="EMBL/GenBank/DDBJ databases">
        <title>Genome sequencing of Kibdelosporangium phytohabitans.</title>
        <authorList>
            <person name="Qin S."/>
            <person name="Xing K."/>
        </authorList>
    </citation>
    <scope>NUCLEOTIDE SEQUENCE [LARGE SCALE GENOMIC DNA]</scope>
    <source>
        <strain evidence="7 8">KLBMP1111</strain>
    </source>
</reference>
<accession>A0A0N9HLD7</accession>
<dbReference type="AlphaFoldDB" id="A0A0N9HLD7"/>
<proteinExistence type="predicted"/>
<evidence type="ECO:0000256" key="2">
    <source>
        <dbReference type="ARBA" id="ARBA00022777"/>
    </source>
</evidence>
<dbReference type="GO" id="GO:0016301">
    <property type="term" value="F:kinase activity"/>
    <property type="evidence" value="ECO:0007669"/>
    <property type="project" value="UniProtKB-KW"/>
</dbReference>
<dbReference type="GO" id="GO:0003723">
    <property type="term" value="F:RNA binding"/>
    <property type="evidence" value="ECO:0007669"/>
    <property type="project" value="InterPro"/>
</dbReference>
<evidence type="ECO:0000256" key="1">
    <source>
        <dbReference type="ARBA" id="ARBA00022679"/>
    </source>
</evidence>
<dbReference type="Pfam" id="PF13185">
    <property type="entry name" value="GAF_2"/>
    <property type="match status" value="1"/>
</dbReference>
<gene>
    <name evidence="7" type="ORF">AOZ06_08665</name>
</gene>
<evidence type="ECO:0000256" key="4">
    <source>
        <dbReference type="ARBA" id="ARBA00023163"/>
    </source>
</evidence>
<keyword evidence="4" id="KW-0804">Transcription</keyword>
<evidence type="ECO:0000256" key="3">
    <source>
        <dbReference type="ARBA" id="ARBA00023015"/>
    </source>
</evidence>
<dbReference type="RefSeq" id="WP_054288959.1">
    <property type="nucleotide sequence ID" value="NZ_CP012752.1"/>
</dbReference>
<name>A0A0N9HLD7_9PSEU</name>
<sequence length="272" mass="29349">MPNTSDTAIGQAVRQQRVSRTFVALADTLVTDFDIADALHMLVERVVELLSVSAAGVILVAPDGSLEVMASSTQRAELLELFAVQTEDGPCVDCVRTGSPVNCADIPDKGQQWPRFAAAAQECGFRAVHAVPMRLRHQVIGVLTLLNTETGVLHDEDLQLGQALADIATIAILQHRAIEHSERVTGQLQSALDTRIVIEQAKGILAERGAVTPDEAFGRLRAHARAHQQRMTDLSRAVIAGTADLRELSAQAPAPHRTDRRGAEEQHDADDS</sequence>
<dbReference type="InterPro" id="IPR003018">
    <property type="entry name" value="GAF"/>
</dbReference>
<dbReference type="Pfam" id="PF03861">
    <property type="entry name" value="ANTAR"/>
    <property type="match status" value="1"/>
</dbReference>
<evidence type="ECO:0000256" key="5">
    <source>
        <dbReference type="SAM" id="MobiDB-lite"/>
    </source>
</evidence>
<dbReference type="SMART" id="SM00065">
    <property type="entry name" value="GAF"/>
    <property type="match status" value="1"/>
</dbReference>
<dbReference type="PROSITE" id="PS50921">
    <property type="entry name" value="ANTAR"/>
    <property type="match status" value="1"/>
</dbReference>
<dbReference type="SUPFAM" id="SSF52172">
    <property type="entry name" value="CheY-like"/>
    <property type="match status" value="1"/>
</dbReference>
<dbReference type="STRING" id="860235.AOZ06_08665"/>
<feature type="domain" description="ANTAR" evidence="6">
    <location>
        <begin position="178"/>
        <end position="239"/>
    </location>
</feature>
<dbReference type="SUPFAM" id="SSF55781">
    <property type="entry name" value="GAF domain-like"/>
    <property type="match status" value="1"/>
</dbReference>
<dbReference type="OrthoDB" id="3683444at2"/>
<dbReference type="EMBL" id="CP012752">
    <property type="protein sequence ID" value="ALG06988.1"/>
    <property type="molecule type" value="Genomic_DNA"/>
</dbReference>
<dbReference type="PIRSF" id="PIRSF036625">
    <property type="entry name" value="GAF_ANTAR"/>
    <property type="match status" value="1"/>
</dbReference>
<feature type="compositionally biased region" description="Basic and acidic residues" evidence="5">
    <location>
        <begin position="256"/>
        <end position="266"/>
    </location>
</feature>
<keyword evidence="2" id="KW-0418">Kinase</keyword>
<keyword evidence="8" id="KW-1185">Reference proteome</keyword>
<evidence type="ECO:0000259" key="6">
    <source>
        <dbReference type="PROSITE" id="PS50921"/>
    </source>
</evidence>
<organism evidence="7 8">
    <name type="scientific">Kibdelosporangium phytohabitans</name>
    <dbReference type="NCBI Taxonomy" id="860235"/>
    <lineage>
        <taxon>Bacteria</taxon>
        <taxon>Bacillati</taxon>
        <taxon>Actinomycetota</taxon>
        <taxon>Actinomycetes</taxon>
        <taxon>Pseudonocardiales</taxon>
        <taxon>Pseudonocardiaceae</taxon>
        <taxon>Kibdelosporangium</taxon>
    </lineage>
</organism>
<dbReference type="KEGG" id="kphy:AOZ06_08665"/>
<dbReference type="InterPro" id="IPR011006">
    <property type="entry name" value="CheY-like_superfamily"/>
</dbReference>
<dbReference type="Gene3D" id="3.30.450.40">
    <property type="match status" value="1"/>
</dbReference>
<dbReference type="Gene3D" id="1.10.10.10">
    <property type="entry name" value="Winged helix-like DNA-binding domain superfamily/Winged helix DNA-binding domain"/>
    <property type="match status" value="1"/>
</dbReference>
<dbReference type="Proteomes" id="UP000063699">
    <property type="component" value="Chromosome"/>
</dbReference>
<dbReference type="SMART" id="SM01012">
    <property type="entry name" value="ANTAR"/>
    <property type="match status" value="1"/>
</dbReference>
<protein>
    <submittedName>
        <fullName evidence="7">Transcriptional regulator</fullName>
    </submittedName>
</protein>
<dbReference type="InterPro" id="IPR036388">
    <property type="entry name" value="WH-like_DNA-bd_sf"/>
</dbReference>
<evidence type="ECO:0000313" key="8">
    <source>
        <dbReference type="Proteomes" id="UP000063699"/>
    </source>
</evidence>
<keyword evidence="1" id="KW-0808">Transferase</keyword>
<dbReference type="InterPro" id="IPR012074">
    <property type="entry name" value="GAF_ANTAR"/>
</dbReference>